<proteinExistence type="predicted"/>
<sequence>MRRWLLLLMAIGSAMALAQGVRQQGLGGLILPGPEAAPYNPAYTTYPSTYAEKEGFRLPLGLLRLVLPLFPETNALAYFYDRQTFKQRFDALSFYDQLTHLDAFLFNPARSPDEVVFSIGQDEISITDGQGNPLNLDFSVGGGGRVASALTPPALLRLPLQTGVPGLGLELALILGSGGLGMEASEDLKQAMRTGDLNRCRSATPSPCALIGRTSAMGAVGLNLAYATPLPEIPDFEGKVYAGVRGEGFYGLGYLEAQAMARPTFDQDGNPNGTDYEVRYFYSVPGNGQGFGLRADVGVVVDYQEYTFGLGVSNVVGFARWSGTEVTLQNGSSSEAPALRQSAGFAPAVFLNGAYRMPLEEGSLLIGADFSSADSSFHLGAEYALGPYRLRAGAGLEGGFKFGLGGGVRLEGLSLDAALTVHQAPVVRGTVYGLALSVGF</sequence>
<evidence type="ECO:0000313" key="2">
    <source>
        <dbReference type="EMBL" id="RIH89437.1"/>
    </source>
</evidence>
<accession>A0A399EXV7</accession>
<reference evidence="2 3" key="1">
    <citation type="submission" date="2018-08" db="EMBL/GenBank/DDBJ databases">
        <title>Meiothermus roseus NBRC 110900 genome sequencing project.</title>
        <authorList>
            <person name="Da Costa M.S."/>
            <person name="Albuquerque L."/>
            <person name="Raposo P."/>
            <person name="Froufe H.J.C."/>
            <person name="Barroso C.S."/>
            <person name="Egas C."/>
        </authorList>
    </citation>
    <scope>NUCLEOTIDE SEQUENCE [LARGE SCALE GENOMIC DNA]</scope>
    <source>
        <strain evidence="2 3">NBRC 110900</strain>
    </source>
</reference>
<dbReference type="AlphaFoldDB" id="A0A399EXV7"/>
<organism evidence="2 3">
    <name type="scientific">Calidithermus roseus</name>
    <dbReference type="NCBI Taxonomy" id="1644118"/>
    <lineage>
        <taxon>Bacteria</taxon>
        <taxon>Thermotogati</taxon>
        <taxon>Deinococcota</taxon>
        <taxon>Deinococci</taxon>
        <taxon>Thermales</taxon>
        <taxon>Thermaceae</taxon>
        <taxon>Calidithermus</taxon>
    </lineage>
</organism>
<comment type="caution">
    <text evidence="2">The sequence shown here is derived from an EMBL/GenBank/DDBJ whole genome shotgun (WGS) entry which is preliminary data.</text>
</comment>
<keyword evidence="1" id="KW-0732">Signal</keyword>
<dbReference type="RefSeq" id="WP_245969427.1">
    <property type="nucleotide sequence ID" value="NZ_QWLA01000003.1"/>
</dbReference>
<evidence type="ECO:0000313" key="3">
    <source>
        <dbReference type="Proteomes" id="UP000265341"/>
    </source>
</evidence>
<protein>
    <recommendedName>
        <fullName evidence="4">DUF5723 domain-containing protein</fullName>
    </recommendedName>
</protein>
<evidence type="ECO:0000256" key="1">
    <source>
        <dbReference type="SAM" id="SignalP"/>
    </source>
</evidence>
<dbReference type="EMBL" id="QWLA01000003">
    <property type="protein sequence ID" value="RIH89437.1"/>
    <property type="molecule type" value="Genomic_DNA"/>
</dbReference>
<evidence type="ECO:0008006" key="4">
    <source>
        <dbReference type="Google" id="ProtNLM"/>
    </source>
</evidence>
<feature type="signal peptide" evidence="1">
    <location>
        <begin position="1"/>
        <end position="18"/>
    </location>
</feature>
<keyword evidence="3" id="KW-1185">Reference proteome</keyword>
<gene>
    <name evidence="2" type="ORF">Mrose_00337</name>
</gene>
<name>A0A399EXV7_9DEIN</name>
<feature type="chain" id="PRO_5017236995" description="DUF5723 domain-containing protein" evidence="1">
    <location>
        <begin position="19"/>
        <end position="440"/>
    </location>
</feature>
<dbReference type="Proteomes" id="UP000265341">
    <property type="component" value="Unassembled WGS sequence"/>
</dbReference>